<feature type="transmembrane region" description="Helical" evidence="1">
    <location>
        <begin position="30"/>
        <end position="47"/>
    </location>
</feature>
<keyword evidence="1" id="KW-0472">Membrane</keyword>
<sequence>MRHSLTVLLPVAAGAELVLGLVGGLPGLGLGAAVLGTVALLTGRYVAGAASQDSGYRRNTRLMTSRLPGIGDWYWIVRGGLDPDGYLSSLRPQLQRLYAARLSERHGVSLHTEPAKAAALVGADLWPWIDPAQPPPSTTIPADRLDALIDRLDAL</sequence>
<protein>
    <submittedName>
        <fullName evidence="2">Uncharacterized protein</fullName>
    </submittedName>
</protein>
<proteinExistence type="predicted"/>
<comment type="caution">
    <text evidence="2">The sequence shown here is derived from an EMBL/GenBank/DDBJ whole genome shotgun (WGS) entry which is preliminary data.</text>
</comment>
<evidence type="ECO:0000313" key="2">
    <source>
        <dbReference type="EMBL" id="TQF07225.1"/>
    </source>
</evidence>
<evidence type="ECO:0000256" key="1">
    <source>
        <dbReference type="SAM" id="Phobius"/>
    </source>
</evidence>
<keyword evidence="3" id="KW-1185">Reference proteome</keyword>
<name>A0A540WDX1_9ACTN</name>
<reference evidence="2 3" key="1">
    <citation type="submission" date="2019-06" db="EMBL/GenBank/DDBJ databases">
        <title>Description of Kitasatospora acidophila sp. nov. isolated from pine grove soil, and reclassification of Streptomyces novaecaesareae to Kitasatospora novaeceasareae comb. nov.</title>
        <authorList>
            <person name="Kim M.J."/>
        </authorList>
    </citation>
    <scope>NUCLEOTIDE SEQUENCE [LARGE SCALE GENOMIC DNA]</scope>
    <source>
        <strain evidence="2 3">MMS16-CNU292</strain>
    </source>
</reference>
<keyword evidence="1" id="KW-0812">Transmembrane</keyword>
<dbReference type="OrthoDB" id="3482454at2"/>
<dbReference type="Proteomes" id="UP000319103">
    <property type="component" value="Unassembled WGS sequence"/>
</dbReference>
<organism evidence="2 3">
    <name type="scientific">Kitasatospora acidiphila</name>
    <dbReference type="NCBI Taxonomy" id="2567942"/>
    <lineage>
        <taxon>Bacteria</taxon>
        <taxon>Bacillati</taxon>
        <taxon>Actinomycetota</taxon>
        <taxon>Actinomycetes</taxon>
        <taxon>Kitasatosporales</taxon>
        <taxon>Streptomycetaceae</taxon>
        <taxon>Kitasatospora</taxon>
    </lineage>
</organism>
<accession>A0A540WDX1</accession>
<dbReference type="AlphaFoldDB" id="A0A540WDX1"/>
<dbReference type="EMBL" id="VIGB01000003">
    <property type="protein sequence ID" value="TQF07225.1"/>
    <property type="molecule type" value="Genomic_DNA"/>
</dbReference>
<keyword evidence="1" id="KW-1133">Transmembrane helix</keyword>
<gene>
    <name evidence="2" type="ORF">E6W39_09065</name>
</gene>
<evidence type="ECO:0000313" key="3">
    <source>
        <dbReference type="Proteomes" id="UP000319103"/>
    </source>
</evidence>